<proteinExistence type="predicted"/>
<keyword evidence="3" id="KW-1185">Reference proteome</keyword>
<accession>A0ABP8V603</accession>
<dbReference type="Proteomes" id="UP001500604">
    <property type="component" value="Unassembled WGS sequence"/>
</dbReference>
<feature type="compositionally biased region" description="Pro residues" evidence="1">
    <location>
        <begin position="148"/>
        <end position="158"/>
    </location>
</feature>
<gene>
    <name evidence="2" type="ORF">GCM10023116_31560</name>
</gene>
<feature type="compositionally biased region" description="Low complexity" evidence="1">
    <location>
        <begin position="133"/>
        <end position="142"/>
    </location>
</feature>
<feature type="region of interest" description="Disordered" evidence="1">
    <location>
        <begin position="310"/>
        <end position="330"/>
    </location>
</feature>
<comment type="caution">
    <text evidence="2">The sequence shown here is derived from an EMBL/GenBank/DDBJ whole genome shotgun (WGS) entry which is preliminary data.</text>
</comment>
<name>A0ABP8V603_9GAMM</name>
<dbReference type="RefSeq" id="WP_345197132.1">
    <property type="nucleotide sequence ID" value="NZ_BAABFL010000425.1"/>
</dbReference>
<evidence type="ECO:0000313" key="3">
    <source>
        <dbReference type="Proteomes" id="UP001500604"/>
    </source>
</evidence>
<protein>
    <submittedName>
        <fullName evidence="2">Uncharacterized protein</fullName>
    </submittedName>
</protein>
<dbReference type="EMBL" id="BAABFL010000425">
    <property type="protein sequence ID" value="GAA4650873.1"/>
    <property type="molecule type" value="Genomic_DNA"/>
</dbReference>
<feature type="region of interest" description="Disordered" evidence="1">
    <location>
        <begin position="84"/>
        <end position="160"/>
    </location>
</feature>
<evidence type="ECO:0000256" key="1">
    <source>
        <dbReference type="SAM" id="MobiDB-lite"/>
    </source>
</evidence>
<feature type="compositionally biased region" description="Low complexity" evidence="1">
    <location>
        <begin position="312"/>
        <end position="328"/>
    </location>
</feature>
<evidence type="ECO:0000313" key="2">
    <source>
        <dbReference type="EMBL" id="GAA4650873.1"/>
    </source>
</evidence>
<feature type="compositionally biased region" description="Basic and acidic residues" evidence="1">
    <location>
        <begin position="113"/>
        <end position="126"/>
    </location>
</feature>
<sequence>MARVDSDGQVNQRSNIGADTANEARAAVFNGRQTIETTGFAYIKQRLQDFANWFSDLPGRIKEFFITHCRCCACRPDPSLLIGDTTGNDESDIPSDKRTDNNGTVEVIVDTSENPRDTVFHDRPDALTDIEPTESSSTSSVTDLRSPPSLPNPKPEIPSPKDVIFVEEHDSLSQNQEWTLNKRRDIERPYQLSIRPSFPTTEDEAIINVVNGTDANTATLTEIPEKDDSEDSIDSYRKQEMLTNPSLDMLNQDSTHSLMKESHLDDRYPPTQPPNHDTLVTPDFYPEKCNGIDISYCRLHDEMPVLMKSESRPIASSSSNSSVDQTSYQPNGSCLQEDVLTAWAPGLIHSEEPTRMNHLSMDDESAFSISTLDMQAMNDNQKVAGRVMRSLTLPHEWKKPHPILRRTVSASDLTIFDSDIDDDYSVCSETNMEAIERLNDVEDMLEMESALLGSCSTLSPESLSPRHSSLITMGAAALTPPKPEVSYDRDSEAYHHVVRIFVYMLNLTGKIDPKKADKISMSDYEGINPFEKGTTRIKKEYVWKLRRDTEAFSKMSKAATFIRESLQQAQQNLELYNLLTKTKTLQDINEKYPLPRLITDEKNEQKRAIEEERLKEAHITSRERLVAENDQATEDDLRVNRHIIGWLIKDSVEIIFLDFIDHLIEESIRLKAEDKIANSVFGGHFKLEAAKENCLMELEFKALEDMMENQKMTEDEINNAIQRTTQLIDQIELFCQKYKKKNLPNKFKDKLCKKTAGQMTLPALRDVLEVFEARKHLLLKTQKTTTDDAKLSEQPKTKFG</sequence>
<reference evidence="3" key="1">
    <citation type="journal article" date="2019" name="Int. J. Syst. Evol. Microbiol.">
        <title>The Global Catalogue of Microorganisms (GCM) 10K type strain sequencing project: providing services to taxonomists for standard genome sequencing and annotation.</title>
        <authorList>
            <consortium name="The Broad Institute Genomics Platform"/>
            <consortium name="The Broad Institute Genome Sequencing Center for Infectious Disease"/>
            <person name="Wu L."/>
            <person name="Ma J."/>
        </authorList>
    </citation>
    <scope>NUCLEOTIDE SEQUENCE [LARGE SCALE GENOMIC DNA]</scope>
    <source>
        <strain evidence="3">JCM 17805</strain>
    </source>
</reference>
<organism evidence="2 3">
    <name type="scientific">Kistimonas scapharcae</name>
    <dbReference type="NCBI Taxonomy" id="1036133"/>
    <lineage>
        <taxon>Bacteria</taxon>
        <taxon>Pseudomonadati</taxon>
        <taxon>Pseudomonadota</taxon>
        <taxon>Gammaproteobacteria</taxon>
        <taxon>Oceanospirillales</taxon>
        <taxon>Endozoicomonadaceae</taxon>
        <taxon>Kistimonas</taxon>
    </lineage>
</organism>